<dbReference type="Proteomes" id="UP001290861">
    <property type="component" value="Unassembled WGS sequence"/>
</dbReference>
<feature type="transmembrane region" description="Helical" evidence="1">
    <location>
        <begin position="226"/>
        <end position="259"/>
    </location>
</feature>
<feature type="transmembrane region" description="Helical" evidence="1">
    <location>
        <begin position="271"/>
        <end position="288"/>
    </location>
</feature>
<accession>A0ABU5N1W8</accession>
<keyword evidence="3" id="KW-1185">Reference proteome</keyword>
<organism evidence="2 3">
    <name type="scientific">Pontiella agarivorans</name>
    <dbReference type="NCBI Taxonomy" id="3038953"/>
    <lineage>
        <taxon>Bacteria</taxon>
        <taxon>Pseudomonadati</taxon>
        <taxon>Kiritimatiellota</taxon>
        <taxon>Kiritimatiellia</taxon>
        <taxon>Kiritimatiellales</taxon>
        <taxon>Pontiellaceae</taxon>
        <taxon>Pontiella</taxon>
    </lineage>
</organism>
<feature type="transmembrane region" description="Helical" evidence="1">
    <location>
        <begin position="435"/>
        <end position="454"/>
    </location>
</feature>
<feature type="transmembrane region" description="Helical" evidence="1">
    <location>
        <begin position="377"/>
        <end position="397"/>
    </location>
</feature>
<evidence type="ECO:0008006" key="4">
    <source>
        <dbReference type="Google" id="ProtNLM"/>
    </source>
</evidence>
<name>A0ABU5N1W8_9BACT</name>
<feature type="transmembrane region" description="Helical" evidence="1">
    <location>
        <begin position="346"/>
        <end position="370"/>
    </location>
</feature>
<dbReference type="RefSeq" id="WP_322610134.1">
    <property type="nucleotide sequence ID" value="NZ_JARVCO010000012.1"/>
</dbReference>
<proteinExistence type="predicted"/>
<evidence type="ECO:0000256" key="1">
    <source>
        <dbReference type="SAM" id="Phobius"/>
    </source>
</evidence>
<gene>
    <name evidence="2" type="ORF">P9H32_17145</name>
</gene>
<comment type="caution">
    <text evidence="2">The sequence shown here is derived from an EMBL/GenBank/DDBJ whole genome shotgun (WGS) entry which is preliminary data.</text>
</comment>
<keyword evidence="1" id="KW-1133">Transmembrane helix</keyword>
<dbReference type="EMBL" id="JARVCO010000012">
    <property type="protein sequence ID" value="MDZ8120361.1"/>
    <property type="molecule type" value="Genomic_DNA"/>
</dbReference>
<feature type="transmembrane region" description="Helical" evidence="1">
    <location>
        <begin position="26"/>
        <end position="45"/>
    </location>
</feature>
<feature type="transmembrane region" description="Helical" evidence="1">
    <location>
        <begin position="403"/>
        <end position="423"/>
    </location>
</feature>
<keyword evidence="1" id="KW-0472">Membrane</keyword>
<feature type="transmembrane region" description="Helical" evidence="1">
    <location>
        <begin position="144"/>
        <end position="164"/>
    </location>
</feature>
<evidence type="ECO:0000313" key="3">
    <source>
        <dbReference type="Proteomes" id="UP001290861"/>
    </source>
</evidence>
<protein>
    <recommendedName>
        <fullName evidence="4">Glycosyltransferase RgtA/B/C/D-like domain-containing protein</fullName>
    </recommendedName>
</protein>
<sequence>MADNRSFESTLHDIVYSIDTGTGLKIIRVGLYILLLLVIVMVFTATQFRGLKSAEAMDLCQLGRNISFDNGLITKNVRPLSMHVMEGRTPDENPQIGLHPDLYNAPAYPALLSLGFGFFELIGVDPFEVPEGSHAALLPAEQWVVLPVNHLFAILTGMLVFLLGKRLFSREIGFLGMTIYYLSNLVWIDSISGLNISMAVFFSVLSFHQMIVSMLNKRDGDGKLLWILPFLISIISAVIAFYTRFITAAIVPGICLFAWLMAGRFRGGTRFVFIFAVLYFLLITPWFVRNYRISGNPVGMAMYSMLNESPRFPDNSVERDYHPEISGGQIVDSMKKKWVLNYSGEYAGVISGMGGGILMSLFLVTFFYHFVRPQVNYLRWGLGVSLLLMVIIAGFFSESSIRMLHLFWPFAILYGLAFFYILIDRLDLGVRLYNLALKCLIVFLAFIPFGLTLMPPHEVHPYPPYNTYIISRVAGMLNEREVLCTDMPWATAWYGDRVSVLLPQDLDQFYEINDYKQYISGMYFTTITKNKPFVKELLDGPEKSWLPVMSGRTPPDFPLKQGVSLHRQDQIFLSDRDRWSTRAAEAAE</sequence>
<keyword evidence="1" id="KW-0812">Transmembrane</keyword>
<feature type="transmembrane region" description="Helical" evidence="1">
    <location>
        <begin position="185"/>
        <end position="206"/>
    </location>
</feature>
<reference evidence="2 3" key="1">
    <citation type="journal article" date="2024" name="Appl. Environ. Microbiol.">
        <title>Pontiella agarivorans sp. nov., a novel marine anaerobic bacterium capable of degrading macroalgal polysaccharides and fixing nitrogen.</title>
        <authorList>
            <person name="Liu N."/>
            <person name="Kivenson V."/>
            <person name="Peng X."/>
            <person name="Cui Z."/>
            <person name="Lankiewicz T.S."/>
            <person name="Gosselin K.M."/>
            <person name="English C.J."/>
            <person name="Blair E.M."/>
            <person name="O'Malley M.A."/>
            <person name="Valentine D.L."/>
        </authorList>
    </citation>
    <scope>NUCLEOTIDE SEQUENCE [LARGE SCALE GENOMIC DNA]</scope>
    <source>
        <strain evidence="2 3">NLcol2</strain>
    </source>
</reference>
<evidence type="ECO:0000313" key="2">
    <source>
        <dbReference type="EMBL" id="MDZ8120361.1"/>
    </source>
</evidence>